<evidence type="ECO:0000313" key="2">
    <source>
        <dbReference type="EMBL" id="GJT60144.1"/>
    </source>
</evidence>
<protein>
    <submittedName>
        <fullName evidence="2">Uncharacterized protein</fullName>
    </submittedName>
</protein>
<reference evidence="2" key="2">
    <citation type="submission" date="2022-01" db="EMBL/GenBank/DDBJ databases">
        <authorList>
            <person name="Yamashiro T."/>
            <person name="Shiraishi A."/>
            <person name="Satake H."/>
            <person name="Nakayama K."/>
        </authorList>
    </citation>
    <scope>NUCLEOTIDE SEQUENCE</scope>
</reference>
<evidence type="ECO:0000313" key="3">
    <source>
        <dbReference type="Proteomes" id="UP001151760"/>
    </source>
</evidence>
<feature type="compositionally biased region" description="Basic residues" evidence="1">
    <location>
        <begin position="223"/>
        <end position="232"/>
    </location>
</feature>
<gene>
    <name evidence="2" type="ORF">Tco_1003677</name>
</gene>
<sequence length="307" mass="35045">MEVQLQALVDGKKIIVTKASIRSDLQLNDEMKQRSRKPKRKDTEVPQPSGPTTNVADKAVYKERDDRCIQTREEKFMALIKSRDTMVNELSENEVTLAQALAALKSAKVQEKANVVEEPKEQETTSTVSSQQPSQVKIQDKGKAKMIEPEPVKKLIEREKAETNIALKETWDGIQAKIEADCLLAERLQAREQEELTIEERAILFQQLLRRKKETHAVKKIRRERNRSHNKSVNKGVSSCRLLEQESNKKQKVDEDKETTELKSLMEVIPVKDEVQFDAIPLLLNLPSIVDGSSTKKEKKLLLDNQV</sequence>
<evidence type="ECO:0000256" key="1">
    <source>
        <dbReference type="SAM" id="MobiDB-lite"/>
    </source>
</evidence>
<feature type="compositionally biased region" description="Basic and acidic residues" evidence="1">
    <location>
        <begin position="243"/>
        <end position="256"/>
    </location>
</feature>
<keyword evidence="3" id="KW-1185">Reference proteome</keyword>
<organism evidence="2 3">
    <name type="scientific">Tanacetum coccineum</name>
    <dbReference type="NCBI Taxonomy" id="301880"/>
    <lineage>
        <taxon>Eukaryota</taxon>
        <taxon>Viridiplantae</taxon>
        <taxon>Streptophyta</taxon>
        <taxon>Embryophyta</taxon>
        <taxon>Tracheophyta</taxon>
        <taxon>Spermatophyta</taxon>
        <taxon>Magnoliopsida</taxon>
        <taxon>eudicotyledons</taxon>
        <taxon>Gunneridae</taxon>
        <taxon>Pentapetalae</taxon>
        <taxon>asterids</taxon>
        <taxon>campanulids</taxon>
        <taxon>Asterales</taxon>
        <taxon>Asteraceae</taxon>
        <taxon>Asteroideae</taxon>
        <taxon>Anthemideae</taxon>
        <taxon>Anthemidinae</taxon>
        <taxon>Tanacetum</taxon>
    </lineage>
</organism>
<proteinExistence type="predicted"/>
<comment type="caution">
    <text evidence="2">The sequence shown here is derived from an EMBL/GenBank/DDBJ whole genome shotgun (WGS) entry which is preliminary data.</text>
</comment>
<name>A0ABQ5FAR1_9ASTR</name>
<dbReference type="EMBL" id="BQNB010017172">
    <property type="protein sequence ID" value="GJT60144.1"/>
    <property type="molecule type" value="Genomic_DNA"/>
</dbReference>
<accession>A0ABQ5FAR1</accession>
<feature type="region of interest" description="Disordered" evidence="1">
    <location>
        <begin position="223"/>
        <end position="256"/>
    </location>
</feature>
<reference evidence="2" key="1">
    <citation type="journal article" date="2022" name="Int. J. Mol. Sci.">
        <title>Draft Genome of Tanacetum Coccineum: Genomic Comparison of Closely Related Tanacetum-Family Plants.</title>
        <authorList>
            <person name="Yamashiro T."/>
            <person name="Shiraishi A."/>
            <person name="Nakayama K."/>
            <person name="Satake H."/>
        </authorList>
    </citation>
    <scope>NUCLEOTIDE SEQUENCE</scope>
</reference>
<feature type="region of interest" description="Disordered" evidence="1">
    <location>
        <begin position="25"/>
        <end position="61"/>
    </location>
</feature>
<dbReference type="Proteomes" id="UP001151760">
    <property type="component" value="Unassembled WGS sequence"/>
</dbReference>
<feature type="compositionally biased region" description="Low complexity" evidence="1">
    <location>
        <begin position="124"/>
        <end position="136"/>
    </location>
</feature>
<feature type="region of interest" description="Disordered" evidence="1">
    <location>
        <begin position="115"/>
        <end position="143"/>
    </location>
</feature>